<keyword evidence="1" id="KW-0732">Signal</keyword>
<organism evidence="2 3">
    <name type="scientific">Ideonella alba</name>
    <dbReference type="NCBI Taxonomy" id="2824118"/>
    <lineage>
        <taxon>Bacteria</taxon>
        <taxon>Pseudomonadati</taxon>
        <taxon>Pseudomonadota</taxon>
        <taxon>Betaproteobacteria</taxon>
        <taxon>Burkholderiales</taxon>
        <taxon>Sphaerotilaceae</taxon>
        <taxon>Ideonella</taxon>
    </lineage>
</organism>
<proteinExistence type="predicted"/>
<protein>
    <submittedName>
        <fullName evidence="2">DUF411 domain-containing protein</fullName>
    </submittedName>
</protein>
<accession>A0A940YM98</accession>
<dbReference type="AlphaFoldDB" id="A0A940YM98"/>
<gene>
    <name evidence="2" type="ORF">KAK03_17965</name>
</gene>
<feature type="chain" id="PRO_5036839589" evidence="1">
    <location>
        <begin position="24"/>
        <end position="152"/>
    </location>
</feature>
<keyword evidence="3" id="KW-1185">Reference proteome</keyword>
<reference evidence="2 3" key="1">
    <citation type="submission" date="2021-04" db="EMBL/GenBank/DDBJ databases">
        <title>The genome sequence of Ideonella sp. 3Y2.</title>
        <authorList>
            <person name="Liu Y."/>
        </authorList>
    </citation>
    <scope>NUCLEOTIDE SEQUENCE [LARGE SCALE GENOMIC DNA]</scope>
    <source>
        <strain evidence="2 3">3Y2</strain>
    </source>
</reference>
<feature type="signal peptide" evidence="1">
    <location>
        <begin position="1"/>
        <end position="23"/>
    </location>
</feature>
<evidence type="ECO:0000313" key="3">
    <source>
        <dbReference type="Proteomes" id="UP000676246"/>
    </source>
</evidence>
<evidence type="ECO:0000256" key="1">
    <source>
        <dbReference type="SAM" id="SignalP"/>
    </source>
</evidence>
<comment type="caution">
    <text evidence="2">The sequence shown here is derived from an EMBL/GenBank/DDBJ whole genome shotgun (WGS) entry which is preliminary data.</text>
</comment>
<dbReference type="Proteomes" id="UP000676246">
    <property type="component" value="Unassembled WGS sequence"/>
</dbReference>
<sequence length="152" mass="16277">MKRRAFTALTLGAAATWTRPASALQALPRVEVYKNPNCGCCGAWVDHMQAAGFSVKVTLVDDTAVMRRRVGLPDRFGSCHTALVGGYVLEGHVPATEVKRLLAQRPDAIGLAVPGMPAGSPGMEVGTRKDPYQVLLIDKRGRDTVFAAYPKA</sequence>
<dbReference type="EMBL" id="JAGQDD010000015">
    <property type="protein sequence ID" value="MBQ0932369.1"/>
    <property type="molecule type" value="Genomic_DNA"/>
</dbReference>
<name>A0A940YM98_9BURK</name>
<dbReference type="InterPro" id="IPR007332">
    <property type="entry name" value="DUF411"/>
</dbReference>
<evidence type="ECO:0000313" key="2">
    <source>
        <dbReference type="EMBL" id="MBQ0932369.1"/>
    </source>
</evidence>
<dbReference type="Pfam" id="PF04214">
    <property type="entry name" value="DUF411"/>
    <property type="match status" value="1"/>
</dbReference>
<dbReference type="RefSeq" id="WP_210855907.1">
    <property type="nucleotide sequence ID" value="NZ_JAGQDD010000015.1"/>
</dbReference>